<dbReference type="OrthoDB" id="9812305at2"/>
<dbReference type="InterPro" id="IPR029010">
    <property type="entry name" value="ThuA-like"/>
</dbReference>
<keyword evidence="3" id="KW-1185">Reference proteome</keyword>
<organism evidence="2 3">
    <name type="scientific">Neobacillus cucumis</name>
    <dbReference type="NCBI Taxonomy" id="1740721"/>
    <lineage>
        <taxon>Bacteria</taxon>
        <taxon>Bacillati</taxon>
        <taxon>Bacillota</taxon>
        <taxon>Bacilli</taxon>
        <taxon>Bacillales</taxon>
        <taxon>Bacillaceae</taxon>
        <taxon>Neobacillus</taxon>
    </lineage>
</organism>
<dbReference type="Pfam" id="PF06283">
    <property type="entry name" value="ThuA"/>
    <property type="match status" value="1"/>
</dbReference>
<feature type="domain" description="ThuA-like" evidence="1">
    <location>
        <begin position="25"/>
        <end position="213"/>
    </location>
</feature>
<dbReference type="Gene3D" id="3.40.50.880">
    <property type="match status" value="1"/>
</dbReference>
<dbReference type="InterPro" id="IPR029062">
    <property type="entry name" value="Class_I_gatase-like"/>
</dbReference>
<dbReference type="AlphaFoldDB" id="A0A2N5H6A5"/>
<dbReference type="Proteomes" id="UP000234950">
    <property type="component" value="Unassembled WGS sequence"/>
</dbReference>
<reference evidence="2 3" key="1">
    <citation type="submission" date="2017-11" db="EMBL/GenBank/DDBJ databases">
        <title>Comparitive Functional Genomics of Dry Heat Resistant strains isolated from the Viking Spacecraft.</title>
        <authorList>
            <person name="Seuylemezian A."/>
            <person name="Cooper K."/>
            <person name="Vaishampayan P."/>
        </authorList>
    </citation>
    <scope>NUCLEOTIDE SEQUENCE [LARGE SCALE GENOMIC DNA]</scope>
    <source>
        <strain evidence="2 3">V32-6</strain>
    </source>
</reference>
<evidence type="ECO:0000313" key="3">
    <source>
        <dbReference type="Proteomes" id="UP000234950"/>
    </source>
</evidence>
<protein>
    <submittedName>
        <fullName evidence="2">Trehalose utilization</fullName>
    </submittedName>
</protein>
<gene>
    <name evidence="2" type="ORF">CVD27_27145</name>
</gene>
<dbReference type="RefSeq" id="WP_101652310.1">
    <property type="nucleotide sequence ID" value="NZ_PGVE01000107.1"/>
</dbReference>
<dbReference type="EMBL" id="PGVE01000107">
    <property type="protein sequence ID" value="PLS01067.1"/>
    <property type="molecule type" value="Genomic_DNA"/>
</dbReference>
<comment type="caution">
    <text evidence="2">The sequence shown here is derived from an EMBL/GenBank/DDBJ whole genome shotgun (WGS) entry which is preliminary data.</text>
</comment>
<evidence type="ECO:0000259" key="1">
    <source>
        <dbReference type="Pfam" id="PF06283"/>
    </source>
</evidence>
<sequence>MKVKVLAVLGDFYHPADGAKASLEKAIRSISDLEEIELTYCSIEALKDALLDEPAVVILFKENRLNPTEEVVNQWMTEDLALEITTYVSNGGSLMAWHSGLASYPDEGVYTKMLRGSFVYHPDKHQLVQYTAGDQSFISSPLSFAFLDEHYFVRCDQSNTNVFLHSESIDGQSIAGWSHSYGDGKVCCLTPAHTNSGLQNQEFLTVLGSCIKWLVS</sequence>
<name>A0A2N5H6A5_9BACI</name>
<proteinExistence type="predicted"/>
<dbReference type="SUPFAM" id="SSF52317">
    <property type="entry name" value="Class I glutamine amidotransferase-like"/>
    <property type="match status" value="1"/>
</dbReference>
<evidence type="ECO:0000313" key="2">
    <source>
        <dbReference type="EMBL" id="PLS01067.1"/>
    </source>
</evidence>
<accession>A0A2N5H6A5</accession>